<dbReference type="EMBL" id="JAGQKZ010000001">
    <property type="protein sequence ID" value="MCA9391576.1"/>
    <property type="molecule type" value="Genomic_DNA"/>
</dbReference>
<feature type="transmembrane region" description="Helical" evidence="8">
    <location>
        <begin position="325"/>
        <end position="342"/>
    </location>
</feature>
<comment type="subcellular location">
    <subcellularLocation>
        <location evidence="1">Cell inner membrane</location>
        <topology evidence="1">Multi-pass membrane protein</topology>
    </subcellularLocation>
</comment>
<dbReference type="GO" id="GO:0003333">
    <property type="term" value="P:amino acid transmembrane transport"/>
    <property type="evidence" value="ECO:0007669"/>
    <property type="project" value="InterPro"/>
</dbReference>
<dbReference type="PANTHER" id="PTHR32195:SF26">
    <property type="entry name" value="TRYPTOPHAN OR TYROSINE TRANSPORTER PROTEIN"/>
    <property type="match status" value="1"/>
</dbReference>
<reference evidence="9" key="1">
    <citation type="submission" date="2020-04" db="EMBL/GenBank/DDBJ databases">
        <authorList>
            <person name="Zhang T."/>
        </authorList>
    </citation>
    <scope>NUCLEOTIDE SEQUENCE</scope>
    <source>
        <strain evidence="9">HKST-UBA03</strain>
    </source>
</reference>
<dbReference type="PANTHER" id="PTHR32195">
    <property type="entry name" value="OS07G0662800 PROTEIN"/>
    <property type="match status" value="1"/>
</dbReference>
<evidence type="ECO:0000313" key="9">
    <source>
        <dbReference type="EMBL" id="MCA9391576.1"/>
    </source>
</evidence>
<keyword evidence="2" id="KW-0813">Transport</keyword>
<evidence type="ECO:0000256" key="4">
    <source>
        <dbReference type="ARBA" id="ARBA00022519"/>
    </source>
</evidence>
<evidence type="ECO:0000256" key="2">
    <source>
        <dbReference type="ARBA" id="ARBA00022448"/>
    </source>
</evidence>
<dbReference type="InterPro" id="IPR018227">
    <property type="entry name" value="Amino_acid_transport_2"/>
</dbReference>
<keyword evidence="6 8" id="KW-1133">Transmembrane helix</keyword>
<feature type="transmembrane region" description="Helical" evidence="8">
    <location>
        <begin position="145"/>
        <end position="162"/>
    </location>
</feature>
<comment type="caution">
    <text evidence="9">The sequence shown here is derived from an EMBL/GenBank/DDBJ whole genome shotgun (WGS) entry which is preliminary data.</text>
</comment>
<dbReference type="AlphaFoldDB" id="A0A955LJP0"/>
<organism evidence="9 10">
    <name type="scientific">candidate division WWE3 bacterium</name>
    <dbReference type="NCBI Taxonomy" id="2053526"/>
    <lineage>
        <taxon>Bacteria</taxon>
        <taxon>Katanobacteria</taxon>
    </lineage>
</organism>
<keyword evidence="3" id="KW-1003">Cell membrane</keyword>
<proteinExistence type="predicted"/>
<evidence type="ECO:0000256" key="1">
    <source>
        <dbReference type="ARBA" id="ARBA00004429"/>
    </source>
</evidence>
<feature type="transmembrane region" description="Helical" evidence="8">
    <location>
        <begin position="7"/>
        <end position="28"/>
    </location>
</feature>
<evidence type="ECO:0000256" key="5">
    <source>
        <dbReference type="ARBA" id="ARBA00022692"/>
    </source>
</evidence>
<feature type="transmembrane region" description="Helical" evidence="8">
    <location>
        <begin position="299"/>
        <end position="319"/>
    </location>
</feature>
<sequence length="358" mass="38915">MKRFWEAVFLLAGTTIGAGIFGIPYATAKVGYPIGLAWLIVLTIVVCVINVLYALSILNSRYKKPRQFVGYAQEYLGNTGRYVALFVILFGQWGALLAYIIGSGVFLSIIFTELGYAPLYSILFVVVGAFVTLRGLKLIAAIESWLTIGMVMIVVAIMAVGLPHLDVHNLAVAFGWGEAGLLMPYGVIFGALSGYAVIPELTQFAKGNGFTKKHLLAACIVGALIPAVIYGIFQMTVVGVSGALTSEDAITGLLRFLDPGIITVGAILGTLAMFSSFITLTRVIKDTFEYDFKMPALRAWYLAIVPPVLIFVAGVTSFIRVLEFMGVWLGTSSGLLIVVMYIKSRKKPKRRRSRKSKQ</sequence>
<dbReference type="Proteomes" id="UP000751518">
    <property type="component" value="Unassembled WGS sequence"/>
</dbReference>
<reference evidence="9" key="2">
    <citation type="journal article" date="2021" name="Microbiome">
        <title>Successional dynamics and alternative stable states in a saline activated sludge microbial community over 9 years.</title>
        <authorList>
            <person name="Wang Y."/>
            <person name="Ye J."/>
            <person name="Ju F."/>
            <person name="Liu L."/>
            <person name="Boyd J.A."/>
            <person name="Deng Y."/>
            <person name="Parks D.H."/>
            <person name="Jiang X."/>
            <person name="Yin X."/>
            <person name="Woodcroft B.J."/>
            <person name="Tyson G.W."/>
            <person name="Hugenholtz P."/>
            <person name="Polz M.F."/>
            <person name="Zhang T."/>
        </authorList>
    </citation>
    <scope>NUCLEOTIDE SEQUENCE</scope>
    <source>
        <strain evidence="9">HKST-UBA03</strain>
    </source>
</reference>
<evidence type="ECO:0000256" key="7">
    <source>
        <dbReference type="ARBA" id="ARBA00023136"/>
    </source>
</evidence>
<feature type="transmembrane region" description="Helical" evidence="8">
    <location>
        <begin position="253"/>
        <end position="278"/>
    </location>
</feature>
<protein>
    <submittedName>
        <fullName evidence="9">Amino acid permease</fullName>
    </submittedName>
</protein>
<name>A0A955LJP0_UNCKA</name>
<feature type="transmembrane region" description="Helical" evidence="8">
    <location>
        <begin position="82"/>
        <end position="111"/>
    </location>
</feature>
<feature type="transmembrane region" description="Helical" evidence="8">
    <location>
        <begin position="182"/>
        <end position="202"/>
    </location>
</feature>
<accession>A0A955LJP0</accession>
<feature type="transmembrane region" description="Helical" evidence="8">
    <location>
        <begin position="117"/>
        <end position="133"/>
    </location>
</feature>
<keyword evidence="7 8" id="KW-0472">Membrane</keyword>
<keyword evidence="5 8" id="KW-0812">Transmembrane</keyword>
<dbReference type="Pfam" id="PF03222">
    <property type="entry name" value="Trp_Tyr_perm"/>
    <property type="match status" value="1"/>
</dbReference>
<gene>
    <name evidence="9" type="ORF">KC614_00035</name>
</gene>
<evidence type="ECO:0000256" key="8">
    <source>
        <dbReference type="SAM" id="Phobius"/>
    </source>
</evidence>
<feature type="transmembrane region" description="Helical" evidence="8">
    <location>
        <begin position="214"/>
        <end position="233"/>
    </location>
</feature>
<evidence type="ECO:0000313" key="10">
    <source>
        <dbReference type="Proteomes" id="UP000751518"/>
    </source>
</evidence>
<evidence type="ECO:0000256" key="3">
    <source>
        <dbReference type="ARBA" id="ARBA00022475"/>
    </source>
</evidence>
<evidence type="ECO:0000256" key="6">
    <source>
        <dbReference type="ARBA" id="ARBA00022989"/>
    </source>
</evidence>
<keyword evidence="4" id="KW-0997">Cell inner membrane</keyword>
<dbReference type="Gene3D" id="1.20.1740.10">
    <property type="entry name" value="Amino acid/polyamine transporter I"/>
    <property type="match status" value="1"/>
</dbReference>
<feature type="transmembrane region" description="Helical" evidence="8">
    <location>
        <begin position="34"/>
        <end position="58"/>
    </location>
</feature>
<dbReference type="GO" id="GO:0005886">
    <property type="term" value="C:plasma membrane"/>
    <property type="evidence" value="ECO:0007669"/>
    <property type="project" value="UniProtKB-SubCell"/>
</dbReference>